<dbReference type="GO" id="GO:0016740">
    <property type="term" value="F:transferase activity"/>
    <property type="evidence" value="ECO:0007669"/>
    <property type="project" value="InterPro"/>
</dbReference>
<proteinExistence type="predicted"/>
<organism evidence="2 3">
    <name type="scientific">Actinosynnema pretiosum</name>
    <dbReference type="NCBI Taxonomy" id="42197"/>
    <lineage>
        <taxon>Bacteria</taxon>
        <taxon>Bacillati</taxon>
        <taxon>Actinomycetota</taxon>
        <taxon>Actinomycetes</taxon>
        <taxon>Pseudonocardiales</taxon>
        <taxon>Pseudonocardiaceae</taxon>
        <taxon>Actinosynnema</taxon>
    </lineage>
</organism>
<protein>
    <recommendedName>
        <fullName evidence="1">L,D-TPase catalytic domain-containing protein</fullName>
    </recommendedName>
</protein>
<dbReference type="Proteomes" id="UP000218505">
    <property type="component" value="Chromosome"/>
</dbReference>
<evidence type="ECO:0000313" key="3">
    <source>
        <dbReference type="Proteomes" id="UP000218505"/>
    </source>
</evidence>
<dbReference type="KEGG" id="apre:CNX65_13945"/>
<evidence type="ECO:0000259" key="1">
    <source>
        <dbReference type="Pfam" id="PF03734"/>
    </source>
</evidence>
<dbReference type="InterPro" id="IPR005490">
    <property type="entry name" value="LD_TPept_cat_dom"/>
</dbReference>
<evidence type="ECO:0000313" key="2">
    <source>
        <dbReference type="EMBL" id="ATE54257.1"/>
    </source>
</evidence>
<dbReference type="Pfam" id="PF03734">
    <property type="entry name" value="YkuD"/>
    <property type="match status" value="1"/>
</dbReference>
<reference evidence="2" key="1">
    <citation type="submission" date="2017-09" db="EMBL/GenBank/DDBJ databases">
        <title>Complete Genome Sequence of ansamitocin-producing Bacterium Actinosynnema pretiosum X47.</title>
        <authorList>
            <person name="Cao G."/>
            <person name="Zong G."/>
            <person name="Zhong C."/>
            <person name="Fu J."/>
        </authorList>
    </citation>
    <scope>NUCLEOTIDE SEQUENCE [LARGE SCALE GENOMIC DNA]</scope>
    <source>
        <strain evidence="2">X47</strain>
    </source>
</reference>
<dbReference type="PANTHER" id="PTHR38589:SF1">
    <property type="entry name" value="BLR0621 PROTEIN"/>
    <property type="match status" value="1"/>
</dbReference>
<keyword evidence="3" id="KW-1185">Reference proteome</keyword>
<dbReference type="EMBL" id="CP023445">
    <property type="protein sequence ID" value="ATE54257.1"/>
    <property type="molecule type" value="Genomic_DNA"/>
</dbReference>
<dbReference type="AlphaFoldDB" id="A0A290Z5F8"/>
<dbReference type="PANTHER" id="PTHR38589">
    <property type="entry name" value="BLR0621 PROTEIN"/>
    <property type="match status" value="1"/>
</dbReference>
<feature type="domain" description="L,D-TPase catalytic" evidence="1">
    <location>
        <begin position="36"/>
        <end position="206"/>
    </location>
</feature>
<gene>
    <name evidence="2" type="ORF">CNX65_13945</name>
</gene>
<accession>A0A290Z5F8</accession>
<sequence>MLGVLVAGLTPATAQVAAVAGLPLPYGGGADQVVAVVVDRPDATSGWLTGWRRDGAGWRMELGPAPAFVGSAGVGEASESSTRTPAGAHRLTESFGTLPPLPEGRLPYRRVDGADWWVSDQRSPLYNTHQRCEPGTCPFDESASERLAHVGPAYDRAIVIDYNRSPAVPGRGSAFFLHVWTGGPTAGCVSVDAPVVNHLLSWLDPAARPEVLIGVG</sequence>
<name>A0A290Z5F8_9PSEU</name>